<organism evidence="1 2">
    <name type="scientific">Flavobacterium urumqiense</name>
    <dbReference type="NCBI Taxonomy" id="935224"/>
    <lineage>
        <taxon>Bacteria</taxon>
        <taxon>Pseudomonadati</taxon>
        <taxon>Bacteroidota</taxon>
        <taxon>Flavobacteriia</taxon>
        <taxon>Flavobacteriales</taxon>
        <taxon>Flavobacteriaceae</taxon>
        <taxon>Flavobacterium</taxon>
    </lineage>
</organism>
<dbReference type="EMBL" id="FNVP01000002">
    <property type="protein sequence ID" value="SEF67311.1"/>
    <property type="molecule type" value="Genomic_DNA"/>
</dbReference>
<gene>
    <name evidence="1" type="ORF">SAMN04488130_1025</name>
</gene>
<keyword evidence="1" id="KW-0808">Transferase</keyword>
<dbReference type="OrthoDB" id="240921at2"/>
<protein>
    <submittedName>
        <fullName evidence="1">Acetyltransferase (GNAT) domain-containing protein</fullName>
    </submittedName>
</protein>
<evidence type="ECO:0000313" key="2">
    <source>
        <dbReference type="Proteomes" id="UP000236737"/>
    </source>
</evidence>
<proteinExistence type="predicted"/>
<dbReference type="GO" id="GO:0016740">
    <property type="term" value="F:transferase activity"/>
    <property type="evidence" value="ECO:0007669"/>
    <property type="project" value="UniProtKB-KW"/>
</dbReference>
<dbReference type="Proteomes" id="UP000236737">
    <property type="component" value="Unassembled WGS sequence"/>
</dbReference>
<dbReference type="RefSeq" id="WP_103998796.1">
    <property type="nucleotide sequence ID" value="NZ_FNVP01000002.1"/>
</dbReference>
<dbReference type="AlphaFoldDB" id="A0A1H5TZ61"/>
<dbReference type="InterPro" id="IPR016181">
    <property type="entry name" value="Acyl_CoA_acyltransferase"/>
</dbReference>
<sequence>MNPSYSYKIYSSIDELPTNWDDLATSTIFLSKKYLEVLEKSSPENMICHFIGIFKNDLLAGIAVSQFLDLNKLESFGERDKCIKTALRNFAFKNFCSNVLLIGNNMLTGQNSFAFSDEIDKKEAIKTLKKASLSLKKLFESKGKKIHITSFKDFDEEEIKHFDISEFKNNYQFSTQPNMVFTINEHWKSEQDYINSLSKKYRDQYKRARKKADVIEKRKMHLADIIEYEETIYDLYIHVAKNAPFNTFFLPKNHFRIFKEIFHEKFLFYGYFIGEQLIGFNTLIKNGDVMDTYFLGYDESIQREKMLYLNMLYDMIAYSINKGFKEIIFARTALEIKSSVGAKPLKMYGFIAHSNRIINSQMPKIFSYLEPETIWQERNPFK</sequence>
<name>A0A1H5TZ61_9FLAO</name>
<accession>A0A1H5TZ61</accession>
<dbReference type="SUPFAM" id="SSF55729">
    <property type="entry name" value="Acyl-CoA N-acyltransferases (Nat)"/>
    <property type="match status" value="1"/>
</dbReference>
<reference evidence="2" key="1">
    <citation type="submission" date="2016-10" db="EMBL/GenBank/DDBJ databases">
        <authorList>
            <person name="Varghese N."/>
            <person name="Submissions S."/>
        </authorList>
    </citation>
    <scope>NUCLEOTIDE SEQUENCE [LARGE SCALE GENOMIC DNA]</scope>
    <source>
        <strain evidence="2">CGMCC 1.9230</strain>
    </source>
</reference>
<keyword evidence="2" id="KW-1185">Reference proteome</keyword>
<evidence type="ECO:0000313" key="1">
    <source>
        <dbReference type="EMBL" id="SEF67311.1"/>
    </source>
</evidence>
<dbReference type="Gene3D" id="3.40.630.30">
    <property type="match status" value="1"/>
</dbReference>